<dbReference type="SMART" id="SM00028">
    <property type="entry name" value="TPR"/>
    <property type="match status" value="2"/>
</dbReference>
<dbReference type="SUPFAM" id="SSF48452">
    <property type="entry name" value="TPR-like"/>
    <property type="match status" value="1"/>
</dbReference>
<dbReference type="InterPro" id="IPR038375">
    <property type="entry name" value="NDUFAF7_sf"/>
</dbReference>
<sequence>MTDHTQQKYRFSEAPIWELQRQYYEEKGLHAWNNDQVPQYITSNPMIGTAYAEIIFGFLQDRAAKGEVSDPVLIVELGAGAGRLASHILHTLDGLREDAAIVLPPYRYVMTDLAVKNVEGWRRHAVLQPYIEQGVLDFAVFDAVGDEEIRLTESQTVIRPGDLKQPMLVVANYFFCGIPQELLYIGEGQVYECDVLVERPERSDSLSTSEELQRITLQYENRPAPEYEADSYPYREVIDLYKKELEDSHVLFPELGLRCLERLNRLSKAGFLLITADKGDHRLDNWRFAEPPELIYHGSFSLTANYHAFQYTFEQRGGLALFTPHHYKNLNVGCIFMLENPNSYTNARLAHRRFVQRFGPDDFFSLKSWVDERITTMGLQPILAFWRLGGYDAEFFIQSAKRISSLLAEANDEELLDLQLGIQTMWSSYYVMEQGYNLALDIGIVLFEMNSYETARHYLELALREEEEPDALILYCLAICHLELGSAGEAKSCLQRALELEPGHEEALELLSCLE</sequence>
<evidence type="ECO:0000313" key="3">
    <source>
        <dbReference type="Proteomes" id="UP000574133"/>
    </source>
</evidence>
<organism evidence="2 3">
    <name type="scientific">Cohnella lubricantis</name>
    <dbReference type="NCBI Taxonomy" id="2163172"/>
    <lineage>
        <taxon>Bacteria</taxon>
        <taxon>Bacillati</taxon>
        <taxon>Bacillota</taxon>
        <taxon>Bacilli</taxon>
        <taxon>Bacillales</taxon>
        <taxon>Paenibacillaceae</taxon>
        <taxon>Cohnella</taxon>
    </lineage>
</organism>
<comment type="caution">
    <text evidence="2">The sequence shown here is derived from an EMBL/GenBank/DDBJ whole genome shotgun (WGS) entry which is preliminary data.</text>
</comment>
<dbReference type="RefSeq" id="WP_185179124.1">
    <property type="nucleotide sequence ID" value="NZ_CBCSEP010000017.1"/>
</dbReference>
<protein>
    <submittedName>
        <fullName evidence="2">Tetratricopeptide repeat protein</fullName>
    </submittedName>
</protein>
<name>A0A841TCG5_9BACL</name>
<dbReference type="Proteomes" id="UP000574133">
    <property type="component" value="Unassembled WGS sequence"/>
</dbReference>
<dbReference type="Gene3D" id="3.40.50.12710">
    <property type="match status" value="1"/>
</dbReference>
<evidence type="ECO:0000256" key="1">
    <source>
        <dbReference type="PROSITE-ProRule" id="PRU00339"/>
    </source>
</evidence>
<dbReference type="InterPro" id="IPR011990">
    <property type="entry name" value="TPR-like_helical_dom_sf"/>
</dbReference>
<keyword evidence="1" id="KW-0802">TPR repeat</keyword>
<accession>A0A841TCG5</accession>
<evidence type="ECO:0000313" key="2">
    <source>
        <dbReference type="EMBL" id="MBB6677846.1"/>
    </source>
</evidence>
<keyword evidence="3" id="KW-1185">Reference proteome</keyword>
<dbReference type="EMBL" id="JACJVN010000039">
    <property type="protein sequence ID" value="MBB6677846.1"/>
    <property type="molecule type" value="Genomic_DNA"/>
</dbReference>
<dbReference type="Gene3D" id="1.25.40.10">
    <property type="entry name" value="Tetratricopeptide repeat domain"/>
    <property type="match status" value="1"/>
</dbReference>
<reference evidence="2 3" key="1">
    <citation type="submission" date="2020-08" db="EMBL/GenBank/DDBJ databases">
        <title>Cohnella phylogeny.</title>
        <authorList>
            <person name="Dunlap C."/>
        </authorList>
    </citation>
    <scope>NUCLEOTIDE SEQUENCE [LARGE SCALE GENOMIC DNA]</scope>
    <source>
        <strain evidence="2 3">DSM 103658</strain>
    </source>
</reference>
<gene>
    <name evidence="2" type="ORF">H4Q31_10975</name>
</gene>
<proteinExistence type="predicted"/>
<dbReference type="SUPFAM" id="SSF53335">
    <property type="entry name" value="S-adenosyl-L-methionine-dependent methyltransferases"/>
    <property type="match status" value="1"/>
</dbReference>
<dbReference type="InterPro" id="IPR029063">
    <property type="entry name" value="SAM-dependent_MTases_sf"/>
</dbReference>
<dbReference type="PROSITE" id="PS50005">
    <property type="entry name" value="TPR"/>
    <property type="match status" value="1"/>
</dbReference>
<feature type="repeat" description="TPR" evidence="1">
    <location>
        <begin position="471"/>
        <end position="504"/>
    </location>
</feature>
<dbReference type="Pfam" id="PF14559">
    <property type="entry name" value="TPR_19"/>
    <property type="match status" value="1"/>
</dbReference>
<dbReference type="AlphaFoldDB" id="A0A841TCG5"/>
<dbReference type="InterPro" id="IPR019734">
    <property type="entry name" value="TPR_rpt"/>
</dbReference>